<evidence type="ECO:0000313" key="1">
    <source>
        <dbReference type="EMBL" id="ODV63333.1"/>
    </source>
</evidence>
<dbReference type="InParanoid" id="A0A1D2VP01"/>
<name>A0A1D2VP01_9ASCO</name>
<dbReference type="AlphaFoldDB" id="A0A1D2VP01"/>
<proteinExistence type="predicted"/>
<organism evidence="1 2">
    <name type="scientific">Ascoidea rubescens DSM 1968</name>
    <dbReference type="NCBI Taxonomy" id="1344418"/>
    <lineage>
        <taxon>Eukaryota</taxon>
        <taxon>Fungi</taxon>
        <taxon>Dikarya</taxon>
        <taxon>Ascomycota</taxon>
        <taxon>Saccharomycotina</taxon>
        <taxon>Saccharomycetes</taxon>
        <taxon>Ascoideaceae</taxon>
        <taxon>Ascoidea</taxon>
    </lineage>
</organism>
<gene>
    <name evidence="1" type="ORF">ASCRUDRAFT_94559</name>
</gene>
<dbReference type="EMBL" id="KV454475">
    <property type="protein sequence ID" value="ODV63333.1"/>
    <property type="molecule type" value="Genomic_DNA"/>
</dbReference>
<accession>A0A1D2VP01</accession>
<reference evidence="2" key="1">
    <citation type="submission" date="2016-05" db="EMBL/GenBank/DDBJ databases">
        <title>Comparative genomics of biotechnologically important yeasts.</title>
        <authorList>
            <consortium name="DOE Joint Genome Institute"/>
            <person name="Riley R."/>
            <person name="Haridas S."/>
            <person name="Wolfe K.H."/>
            <person name="Lopes M.R."/>
            <person name="Hittinger C.T."/>
            <person name="Goker M."/>
            <person name="Salamov A."/>
            <person name="Wisecaver J."/>
            <person name="Long T.M."/>
            <person name="Aerts A.L."/>
            <person name="Barry K."/>
            <person name="Choi C."/>
            <person name="Clum A."/>
            <person name="Coughlan A.Y."/>
            <person name="Deshpande S."/>
            <person name="Douglass A.P."/>
            <person name="Hanson S.J."/>
            <person name="Klenk H.-P."/>
            <person name="Labutti K."/>
            <person name="Lapidus A."/>
            <person name="Lindquist E."/>
            <person name="Lipzen A."/>
            <person name="Meier-Kolthoff J.P."/>
            <person name="Ohm R.A."/>
            <person name="Otillar R.P."/>
            <person name="Pangilinan J."/>
            <person name="Peng Y."/>
            <person name="Rokas A."/>
            <person name="Rosa C.A."/>
            <person name="Scheuner C."/>
            <person name="Sibirny A.A."/>
            <person name="Slot J.C."/>
            <person name="Stielow J.B."/>
            <person name="Sun H."/>
            <person name="Kurtzman C.P."/>
            <person name="Blackwell M."/>
            <person name="Grigoriev I.V."/>
            <person name="Jeffries T.W."/>
        </authorList>
    </citation>
    <scope>NUCLEOTIDE SEQUENCE [LARGE SCALE GENOMIC DNA]</scope>
    <source>
        <strain evidence="2">DSM 1968</strain>
    </source>
</reference>
<keyword evidence="2" id="KW-1185">Reference proteome</keyword>
<sequence length="51" mass="6059">MECHRRNTPPERRRKTSKEGCMLRISDTWSKTKQRVVSSNYCCCNVLQVNQ</sequence>
<evidence type="ECO:0000313" key="2">
    <source>
        <dbReference type="Proteomes" id="UP000095038"/>
    </source>
</evidence>
<dbReference type="Proteomes" id="UP000095038">
    <property type="component" value="Unassembled WGS sequence"/>
</dbReference>
<dbReference type="RefSeq" id="XP_020049640.1">
    <property type="nucleotide sequence ID" value="XM_020195154.1"/>
</dbReference>
<dbReference type="GeneID" id="30968790"/>
<protein>
    <submittedName>
        <fullName evidence="1">Uncharacterized protein</fullName>
    </submittedName>
</protein>